<evidence type="ECO:0000256" key="9">
    <source>
        <dbReference type="ARBA" id="ARBA00023136"/>
    </source>
</evidence>
<evidence type="ECO:0000256" key="6">
    <source>
        <dbReference type="ARBA" id="ARBA00022741"/>
    </source>
</evidence>
<evidence type="ECO:0000313" key="14">
    <source>
        <dbReference type="Proteomes" id="UP000678499"/>
    </source>
</evidence>
<dbReference type="SMART" id="SM00175">
    <property type="entry name" value="RAB"/>
    <property type="match status" value="1"/>
</dbReference>
<dbReference type="GO" id="GO:0034088">
    <property type="term" value="P:maintenance of mitotic sister chromatid cohesion"/>
    <property type="evidence" value="ECO:0007669"/>
    <property type="project" value="TreeGrafter"/>
</dbReference>
<keyword evidence="6" id="KW-0547">Nucleotide-binding</keyword>
<feature type="transmembrane region" description="Helical" evidence="11">
    <location>
        <begin position="114"/>
        <end position="137"/>
    </location>
</feature>
<dbReference type="PROSITE" id="PS50850">
    <property type="entry name" value="MFS"/>
    <property type="match status" value="1"/>
</dbReference>
<evidence type="ECO:0000313" key="13">
    <source>
        <dbReference type="EMBL" id="CAD7276827.1"/>
    </source>
</evidence>
<dbReference type="GO" id="GO:0000775">
    <property type="term" value="C:chromosome, centromeric region"/>
    <property type="evidence" value="ECO:0007669"/>
    <property type="project" value="TreeGrafter"/>
</dbReference>
<dbReference type="PROSITE" id="PS00216">
    <property type="entry name" value="SUGAR_TRANSPORT_1"/>
    <property type="match status" value="1"/>
</dbReference>
<dbReference type="GO" id="GO:0000785">
    <property type="term" value="C:chromatin"/>
    <property type="evidence" value="ECO:0007669"/>
    <property type="project" value="TreeGrafter"/>
</dbReference>
<dbReference type="GO" id="GO:0003924">
    <property type="term" value="F:GTPase activity"/>
    <property type="evidence" value="ECO:0007669"/>
    <property type="project" value="InterPro"/>
</dbReference>
<evidence type="ECO:0000259" key="12">
    <source>
        <dbReference type="PROSITE" id="PS50850"/>
    </source>
</evidence>
<sequence>MSAKSAGQLTTSQDALRRTVYFVMFATLILDLLAFTCILPLFPSILEHFDKADNDVMYNGVKNWLKQFQGTLGVPDQYTSVLFGGALGSLFCFLQFLAGPFLGAFSDLFGRKRVLLLTMVGICLSNVVWCFASTFSVFLLSRIIGGLSKGNIGIFTAIVGDVSDTDSRGKGMALIGAAFSVGFIVGPSIGAAFVSFGNGSEGSSEWFIYPALFAVTLTAVNLIFVHMFLPETLPERKASPENSQFSWSLSSAVARIHPGELFWFSSVEPVARKKLQTLGRAYFFFMFVYSGLEFTLTFLVRSAFGFGSMDQGKMFFFIGLTMALVQGGYVRRVKSGAELSKVMLALFMMIPSFFIIGMSATKSGLYAGLVLYGVGSAVVVPCLTTMVSEVPVQTIKRGYVMGIFRAIGALARAVGPIFACSLYWLYGPTNCYIIGGVLMVLPLCILWGFKKSETDGCVPEGMEFSGSPHEHYFKVIVLGNSGVGKTCLVRQFLKGIFPPGQGATIGVDFMLKTVEIEGERIKLQIWDTAGQERFRSITQSYYRSAHALVLVYDVSNQPSFDCLPNWLSEIQQYAHPNVLKALVGNKIDRDDREVPTAVGEGFAQRNGMYFLETSAKESDNVDKLFMDIAVDLFQDAKKNDTLYSESSGSVLDASSYSIGGSSCCIRSPGDTVEENVRTIMEFAKIEESEIRGLVQQVHFGDLSSAADTVLVEVSDQLLKQLEDGDEFVFRGDEDDSVVLCGGGVSYDVREADVSNNLLFLPDLRCPEEASRASQGITVSAAHVTLMKQTYWELRPTKPRTKRILELLSVALYNGPEKEMEIDEESRKFYQISDLLDCVQASEQEILTALKKMRAYTVSGCWRILKPEYELRVLNFIINFIEENSWALDKIDREETIKTLKDLEPEEIVAQVFDFFFEKGEQGLPSKMRKDLVSRYFGEMLLRQSEKFDLADFLMAWQGSPEYELRVLNFIINFIEENSWALDKIDREETIKTLKDLEPEEIVAQVFDFFFEKGEQGLPSKMRKDLVSRYFGEMLLRQSEKFDLADFLMAWQGSVPDGIQTNLSQLSGVAFVNKAAQPAYVERLAVESLPDNITDRLALLFKKREKWLLEDVSPFIEDLTTEKVTANALLTKHARAMLVGGKKYFCARHGK</sequence>
<feature type="transmembrane region" description="Helical" evidence="11">
    <location>
        <begin position="20"/>
        <end position="42"/>
    </location>
</feature>
<evidence type="ECO:0000256" key="1">
    <source>
        <dbReference type="ARBA" id="ARBA00004141"/>
    </source>
</evidence>
<keyword evidence="5" id="KW-0235">DNA replication</keyword>
<organism evidence="13">
    <name type="scientific">Notodromas monacha</name>
    <dbReference type="NCBI Taxonomy" id="399045"/>
    <lineage>
        <taxon>Eukaryota</taxon>
        <taxon>Metazoa</taxon>
        <taxon>Ecdysozoa</taxon>
        <taxon>Arthropoda</taxon>
        <taxon>Crustacea</taxon>
        <taxon>Oligostraca</taxon>
        <taxon>Ostracoda</taxon>
        <taxon>Podocopa</taxon>
        <taxon>Podocopida</taxon>
        <taxon>Cypridocopina</taxon>
        <taxon>Cypridoidea</taxon>
        <taxon>Cyprididae</taxon>
        <taxon>Notodromas</taxon>
    </lineage>
</organism>
<dbReference type="Gene3D" id="1.20.1250.20">
    <property type="entry name" value="MFS general substrate transporter like domains"/>
    <property type="match status" value="1"/>
</dbReference>
<proteinExistence type="inferred from homology"/>
<evidence type="ECO:0000256" key="8">
    <source>
        <dbReference type="ARBA" id="ARBA00023134"/>
    </source>
</evidence>
<dbReference type="PROSITE" id="PS51419">
    <property type="entry name" value="RAB"/>
    <property type="match status" value="1"/>
</dbReference>
<dbReference type="SUPFAM" id="SSF103473">
    <property type="entry name" value="MFS general substrate transporter"/>
    <property type="match status" value="1"/>
</dbReference>
<dbReference type="NCBIfam" id="TIGR00231">
    <property type="entry name" value="small_GTP"/>
    <property type="match status" value="1"/>
</dbReference>
<feature type="transmembrane region" description="Helical" evidence="11">
    <location>
        <begin position="366"/>
        <end position="387"/>
    </location>
</feature>
<dbReference type="InterPro" id="IPR036259">
    <property type="entry name" value="MFS_trans_sf"/>
</dbReference>
<dbReference type="Gene3D" id="3.40.50.300">
    <property type="entry name" value="P-loop containing nucleotide triphosphate hydrolases"/>
    <property type="match status" value="1"/>
</dbReference>
<name>A0A7R9BMP9_9CRUS</name>
<evidence type="ECO:0000256" key="4">
    <source>
        <dbReference type="ARBA" id="ARBA00022692"/>
    </source>
</evidence>
<dbReference type="AlphaFoldDB" id="A0A7R9BMP9"/>
<dbReference type="Pfam" id="PF09724">
    <property type="entry name" value="Dcc1"/>
    <property type="match status" value="2"/>
</dbReference>
<dbReference type="InterPro" id="IPR011701">
    <property type="entry name" value="MFS"/>
</dbReference>
<evidence type="ECO:0000256" key="10">
    <source>
        <dbReference type="ARBA" id="ARBA00023288"/>
    </source>
</evidence>
<comment type="similarity">
    <text evidence="2">Belongs to the DCC1 family.</text>
</comment>
<dbReference type="SMART" id="SM00174">
    <property type="entry name" value="RHO"/>
    <property type="match status" value="1"/>
</dbReference>
<dbReference type="GO" id="GO:0022857">
    <property type="term" value="F:transmembrane transporter activity"/>
    <property type="evidence" value="ECO:0007669"/>
    <property type="project" value="InterPro"/>
</dbReference>
<dbReference type="CDD" id="cd17389">
    <property type="entry name" value="MFS_MFSD10"/>
    <property type="match status" value="1"/>
</dbReference>
<dbReference type="SUPFAM" id="SSF52540">
    <property type="entry name" value="P-loop containing nucleoside triphosphate hydrolases"/>
    <property type="match status" value="1"/>
</dbReference>
<evidence type="ECO:0000256" key="2">
    <source>
        <dbReference type="ARBA" id="ARBA00007017"/>
    </source>
</evidence>
<feature type="transmembrane region" description="Helical" evidence="11">
    <location>
        <begin position="399"/>
        <end position="426"/>
    </location>
</feature>
<feature type="transmembrane region" description="Helical" evidence="11">
    <location>
        <begin position="432"/>
        <end position="449"/>
    </location>
</feature>
<dbReference type="PROSITE" id="PS51421">
    <property type="entry name" value="RAS"/>
    <property type="match status" value="1"/>
</dbReference>
<dbReference type="OrthoDB" id="196650at2759"/>
<dbReference type="EMBL" id="CAJPEX010000724">
    <property type="protein sequence ID" value="CAG0916979.1"/>
    <property type="molecule type" value="Genomic_DNA"/>
</dbReference>
<feature type="domain" description="Major facilitator superfamily (MFS) profile" evidence="12">
    <location>
        <begin position="20"/>
        <end position="454"/>
    </location>
</feature>
<accession>A0A7R9BMP9</accession>
<dbReference type="PANTHER" id="PTHR13395:SF6">
    <property type="entry name" value="SISTER CHROMATID COHESION PROTEIN DCC1"/>
    <property type="match status" value="1"/>
</dbReference>
<dbReference type="Pfam" id="PF07690">
    <property type="entry name" value="MFS_1"/>
    <property type="match status" value="1"/>
</dbReference>
<dbReference type="Pfam" id="PF00071">
    <property type="entry name" value="Ras"/>
    <property type="match status" value="1"/>
</dbReference>
<gene>
    <name evidence="13" type="ORF">NMOB1V02_LOCUS4577</name>
</gene>
<keyword evidence="10" id="KW-0449">Lipoprotein</keyword>
<feature type="transmembrane region" description="Helical" evidence="11">
    <location>
        <begin position="206"/>
        <end position="229"/>
    </location>
</feature>
<protein>
    <recommendedName>
        <fullName evidence="3">Sister chromatid cohesion protein DCC1</fullName>
    </recommendedName>
</protein>
<dbReference type="GO" id="GO:0031390">
    <property type="term" value="C:Ctf18 RFC-like complex"/>
    <property type="evidence" value="ECO:0007669"/>
    <property type="project" value="InterPro"/>
</dbReference>
<keyword evidence="7 11" id="KW-1133">Transmembrane helix</keyword>
<feature type="transmembrane region" description="Helical" evidence="11">
    <location>
        <begin position="81"/>
        <end position="102"/>
    </location>
</feature>
<dbReference type="GO" id="GO:0005525">
    <property type="term" value="F:GTP binding"/>
    <property type="evidence" value="ECO:0007669"/>
    <property type="project" value="UniProtKB-KW"/>
</dbReference>
<dbReference type="Proteomes" id="UP000678499">
    <property type="component" value="Unassembled WGS sequence"/>
</dbReference>
<keyword evidence="9 11" id="KW-0472">Membrane</keyword>
<dbReference type="InterPro" id="IPR001806">
    <property type="entry name" value="Small_GTPase"/>
</dbReference>
<dbReference type="PRINTS" id="PR00449">
    <property type="entry name" value="RASTRNSFRMNG"/>
</dbReference>
<dbReference type="FunFam" id="3.40.50.300:FF:001129">
    <property type="entry name" value="ras-related protein Rab-44 isoform X2"/>
    <property type="match status" value="1"/>
</dbReference>
<evidence type="ECO:0000256" key="3">
    <source>
        <dbReference type="ARBA" id="ARBA00017682"/>
    </source>
</evidence>
<dbReference type="InterPro" id="IPR019128">
    <property type="entry name" value="Dcc1"/>
</dbReference>
<evidence type="ECO:0000256" key="7">
    <source>
        <dbReference type="ARBA" id="ARBA00022989"/>
    </source>
</evidence>
<dbReference type="EMBL" id="OA882761">
    <property type="protein sequence ID" value="CAD7276827.1"/>
    <property type="molecule type" value="Genomic_DNA"/>
</dbReference>
<keyword evidence="4 11" id="KW-0812">Transmembrane</keyword>
<dbReference type="GO" id="GO:0016020">
    <property type="term" value="C:membrane"/>
    <property type="evidence" value="ECO:0007669"/>
    <property type="project" value="UniProtKB-SubCell"/>
</dbReference>
<dbReference type="InterPro" id="IPR027417">
    <property type="entry name" value="P-loop_NTPase"/>
</dbReference>
<dbReference type="InterPro" id="IPR005225">
    <property type="entry name" value="Small_GTP-bd"/>
</dbReference>
<feature type="transmembrane region" description="Helical" evidence="11">
    <location>
        <begin position="281"/>
        <end position="300"/>
    </location>
</feature>
<feature type="transmembrane region" description="Helical" evidence="11">
    <location>
        <begin position="143"/>
        <end position="160"/>
    </location>
</feature>
<dbReference type="SMART" id="SM00173">
    <property type="entry name" value="RAS"/>
    <property type="match status" value="1"/>
</dbReference>
<dbReference type="SMART" id="SM00176">
    <property type="entry name" value="RAN"/>
    <property type="match status" value="1"/>
</dbReference>
<dbReference type="FunFam" id="1.20.1250.20:FF:000223">
    <property type="entry name" value="Major facilitator superfamily domain-containing protein"/>
    <property type="match status" value="1"/>
</dbReference>
<dbReference type="GO" id="GO:0006260">
    <property type="term" value="P:DNA replication"/>
    <property type="evidence" value="ECO:0007669"/>
    <property type="project" value="UniProtKB-KW"/>
</dbReference>
<dbReference type="InterPro" id="IPR005829">
    <property type="entry name" value="Sugar_transporter_CS"/>
</dbReference>
<keyword evidence="8" id="KW-0342">GTP-binding</keyword>
<comment type="subcellular location">
    <subcellularLocation>
        <location evidence="1">Membrane</location>
        <topology evidence="1">Multi-pass membrane protein</topology>
    </subcellularLocation>
</comment>
<keyword evidence="14" id="KW-1185">Reference proteome</keyword>
<reference evidence="13" key="1">
    <citation type="submission" date="2020-11" db="EMBL/GenBank/DDBJ databases">
        <authorList>
            <person name="Tran Van P."/>
        </authorList>
    </citation>
    <scope>NUCLEOTIDE SEQUENCE</scope>
</reference>
<evidence type="ECO:0000256" key="5">
    <source>
        <dbReference type="ARBA" id="ARBA00022705"/>
    </source>
</evidence>
<feature type="transmembrane region" description="Helical" evidence="11">
    <location>
        <begin position="172"/>
        <end position="194"/>
    </location>
</feature>
<dbReference type="PANTHER" id="PTHR13395">
    <property type="entry name" value="SISTER CHROMATID COHESION PROTEIN DCC1-RELATED"/>
    <property type="match status" value="1"/>
</dbReference>
<feature type="transmembrane region" description="Helical" evidence="11">
    <location>
        <begin position="342"/>
        <end position="360"/>
    </location>
</feature>
<dbReference type="PROSITE" id="PS51420">
    <property type="entry name" value="RHO"/>
    <property type="match status" value="1"/>
</dbReference>
<evidence type="ECO:0000256" key="11">
    <source>
        <dbReference type="SAM" id="Phobius"/>
    </source>
</evidence>
<dbReference type="InterPro" id="IPR020846">
    <property type="entry name" value="MFS_dom"/>
</dbReference>